<sequence length="68" mass="7953">MNRRPTRYYLVEGRLEDSTLYQKIVAVFVNEEEAFKTAEKMPKAIITDCRDWCLEELDNGSRAIAIQL</sequence>
<dbReference type="AlphaFoldDB" id="A0A0D8ZKN6"/>
<proteinExistence type="predicted"/>
<comment type="caution">
    <text evidence="1">The sequence shown here is derived from an EMBL/GenBank/DDBJ whole genome shotgun (WGS) entry which is preliminary data.</text>
</comment>
<gene>
    <name evidence="1" type="ORF">UH38_24175</name>
</gene>
<evidence type="ECO:0000313" key="2">
    <source>
        <dbReference type="Proteomes" id="UP000032452"/>
    </source>
</evidence>
<evidence type="ECO:0000313" key="1">
    <source>
        <dbReference type="EMBL" id="KJH69403.1"/>
    </source>
</evidence>
<name>A0A0D8ZKN6_9CYAN</name>
<dbReference type="EMBL" id="JYON01000047">
    <property type="protein sequence ID" value="KJH69403.1"/>
    <property type="molecule type" value="Genomic_DNA"/>
</dbReference>
<keyword evidence="2" id="KW-1185">Reference proteome</keyword>
<protein>
    <submittedName>
        <fullName evidence="1">Uncharacterized protein</fullName>
    </submittedName>
</protein>
<reference evidence="1 2" key="1">
    <citation type="submission" date="2015-02" db="EMBL/GenBank/DDBJ databases">
        <title>Draft genome of a novel marine cyanobacterium (Chroococcales) isolated from South Atlantic Ocean.</title>
        <authorList>
            <person name="Rigonato J."/>
            <person name="Alvarenga D.O."/>
            <person name="Branco L.H."/>
            <person name="Varani A.M."/>
            <person name="Brandini F.P."/>
            <person name="Fiore M.F."/>
        </authorList>
    </citation>
    <scope>NUCLEOTIDE SEQUENCE [LARGE SCALE GENOMIC DNA]</scope>
    <source>
        <strain evidence="1 2">CENA595</strain>
    </source>
</reference>
<dbReference type="Proteomes" id="UP000032452">
    <property type="component" value="Unassembled WGS sequence"/>
</dbReference>
<organism evidence="1 2">
    <name type="scientific">Aliterella atlantica CENA595</name>
    <dbReference type="NCBI Taxonomy" id="1618023"/>
    <lineage>
        <taxon>Bacteria</taxon>
        <taxon>Bacillati</taxon>
        <taxon>Cyanobacteriota</taxon>
        <taxon>Cyanophyceae</taxon>
        <taxon>Chroococcidiopsidales</taxon>
        <taxon>Aliterellaceae</taxon>
        <taxon>Aliterella</taxon>
    </lineage>
</organism>
<accession>A0A0D8ZKN6</accession>